<dbReference type="GO" id="GO:0106261">
    <property type="term" value="F:tRNA uridine(34) acetyltransferase activity"/>
    <property type="evidence" value="ECO:0007669"/>
    <property type="project" value="UniProtKB-EC"/>
</dbReference>
<dbReference type="SFLD" id="SFLDG01387">
    <property type="entry name" value="BtrN-like_SPASM_domain_contain"/>
    <property type="match status" value="1"/>
</dbReference>
<evidence type="ECO:0000313" key="15">
    <source>
        <dbReference type="EMBL" id="SBV90623.1"/>
    </source>
</evidence>
<feature type="domain" description="Radical SAM core" evidence="14">
    <location>
        <begin position="324"/>
        <end position="550"/>
    </location>
</feature>
<keyword evidence="7" id="KW-0479">Metal-binding</keyword>
<dbReference type="GO" id="GO:0000049">
    <property type="term" value="F:tRNA binding"/>
    <property type="evidence" value="ECO:0007669"/>
    <property type="project" value="UniProtKB-KW"/>
</dbReference>
<dbReference type="SUPFAM" id="SSF102114">
    <property type="entry name" value="Radical SAM enzymes"/>
    <property type="match status" value="1"/>
</dbReference>
<dbReference type="PANTHER" id="PTHR11228:SF7">
    <property type="entry name" value="PQQA PEPTIDE CYCLASE"/>
    <property type="match status" value="1"/>
</dbReference>
<dbReference type="Gene3D" id="3.20.20.70">
    <property type="entry name" value="Aldolase class I"/>
    <property type="match status" value="1"/>
</dbReference>
<comment type="catalytic activity">
    <reaction evidence="12">
        <text>uridine(34) in tRNA + acetyl-CoA + S-adenosyl-L-methionine + H2O = 5-(carboxymethyl)uridine(34) in tRNA + 5'-deoxyadenosine + L-methionine + CoA + 2 H(+)</text>
        <dbReference type="Rhea" id="RHEA:61020"/>
        <dbReference type="Rhea" id="RHEA-COMP:10407"/>
        <dbReference type="Rhea" id="RHEA-COMP:11727"/>
        <dbReference type="ChEBI" id="CHEBI:15377"/>
        <dbReference type="ChEBI" id="CHEBI:15378"/>
        <dbReference type="ChEBI" id="CHEBI:17319"/>
        <dbReference type="ChEBI" id="CHEBI:57287"/>
        <dbReference type="ChEBI" id="CHEBI:57288"/>
        <dbReference type="ChEBI" id="CHEBI:57844"/>
        <dbReference type="ChEBI" id="CHEBI:59789"/>
        <dbReference type="ChEBI" id="CHEBI:65315"/>
        <dbReference type="ChEBI" id="CHEBI:74882"/>
        <dbReference type="EC" id="2.3.1.311"/>
    </reaction>
    <physiologicalReaction direction="left-to-right" evidence="12">
        <dbReference type="Rhea" id="RHEA:61021"/>
    </physiologicalReaction>
</comment>
<dbReference type="SFLD" id="SFLDS00029">
    <property type="entry name" value="Radical_SAM"/>
    <property type="match status" value="1"/>
</dbReference>
<evidence type="ECO:0000256" key="3">
    <source>
        <dbReference type="ARBA" id="ARBA00005494"/>
    </source>
</evidence>
<keyword evidence="9" id="KW-0408">Iron</keyword>
<evidence type="ECO:0000256" key="13">
    <source>
        <dbReference type="SAM" id="MobiDB-lite"/>
    </source>
</evidence>
<evidence type="ECO:0000256" key="2">
    <source>
        <dbReference type="ARBA" id="ARBA00005217"/>
    </source>
</evidence>
<dbReference type="SMART" id="SM00729">
    <property type="entry name" value="Elp3"/>
    <property type="match status" value="1"/>
</dbReference>
<dbReference type="CDD" id="cd01335">
    <property type="entry name" value="Radical_SAM"/>
    <property type="match status" value="1"/>
</dbReference>
<keyword evidence="5" id="KW-0820">tRNA-binding</keyword>
<dbReference type="InterPro" id="IPR050377">
    <property type="entry name" value="Radical_SAM_PqqE_MftC-like"/>
</dbReference>
<dbReference type="SUPFAM" id="SSF55729">
    <property type="entry name" value="Acyl-CoA N-acyltransferases (Nat)"/>
    <property type="match status" value="1"/>
</dbReference>
<keyword evidence="4" id="KW-0004">4Fe-4S</keyword>
<dbReference type="GO" id="GO:0051536">
    <property type="term" value="F:iron-sulfur cluster binding"/>
    <property type="evidence" value="ECO:0007669"/>
    <property type="project" value="UniProtKB-KW"/>
</dbReference>
<evidence type="ECO:0000256" key="8">
    <source>
        <dbReference type="ARBA" id="ARBA00022884"/>
    </source>
</evidence>
<evidence type="ECO:0000256" key="12">
    <source>
        <dbReference type="ARBA" id="ARBA00047372"/>
    </source>
</evidence>
<evidence type="ECO:0000256" key="4">
    <source>
        <dbReference type="ARBA" id="ARBA00022485"/>
    </source>
</evidence>
<proteinExistence type="inferred from homology"/>
<gene>
    <name evidence="15" type="ORF">KL86DPRO_10060</name>
</gene>
<dbReference type="InterPro" id="IPR023885">
    <property type="entry name" value="4Fe4S-binding_SPASM_dom"/>
</dbReference>
<dbReference type="GO" id="GO:0046872">
    <property type="term" value="F:metal ion binding"/>
    <property type="evidence" value="ECO:0007669"/>
    <property type="project" value="UniProtKB-KW"/>
</dbReference>
<dbReference type="InterPro" id="IPR034391">
    <property type="entry name" value="AdoMet-like_SPASM_containing"/>
</dbReference>
<protein>
    <recommendedName>
        <fullName evidence="11">tRNA carboxymethyluridine synthase</fullName>
        <ecNumber evidence="11">2.3.1.311</ecNumber>
    </recommendedName>
</protein>
<evidence type="ECO:0000256" key="6">
    <source>
        <dbReference type="ARBA" id="ARBA00022691"/>
    </source>
</evidence>
<dbReference type="InterPro" id="IPR006638">
    <property type="entry name" value="Elp3/MiaA/NifB-like_rSAM"/>
</dbReference>
<dbReference type="EMBL" id="FLUQ01000001">
    <property type="protein sequence ID" value="SBV90623.1"/>
    <property type="molecule type" value="Genomic_DNA"/>
</dbReference>
<keyword evidence="8" id="KW-0694">RNA-binding</keyword>
<dbReference type="Pfam" id="PF04055">
    <property type="entry name" value="Radical_SAM"/>
    <property type="match status" value="1"/>
</dbReference>
<evidence type="ECO:0000259" key="14">
    <source>
        <dbReference type="PROSITE" id="PS51918"/>
    </source>
</evidence>
<dbReference type="PANTHER" id="PTHR11228">
    <property type="entry name" value="RADICAL SAM DOMAIN PROTEIN"/>
    <property type="match status" value="1"/>
</dbReference>
<dbReference type="PROSITE" id="PS51918">
    <property type="entry name" value="RADICAL_SAM"/>
    <property type="match status" value="1"/>
</dbReference>
<comment type="pathway">
    <text evidence="2">tRNA modification.</text>
</comment>
<accession>A0A212ITW1</accession>
<keyword evidence="6" id="KW-0949">S-adenosyl-L-methionine</keyword>
<organism evidence="15">
    <name type="scientific">uncultured delta proteobacterium</name>
    <dbReference type="NCBI Taxonomy" id="34034"/>
    <lineage>
        <taxon>Bacteria</taxon>
        <taxon>Deltaproteobacteria</taxon>
        <taxon>environmental samples</taxon>
    </lineage>
</organism>
<dbReference type="Pfam" id="PF13186">
    <property type="entry name" value="SPASM"/>
    <property type="match status" value="1"/>
</dbReference>
<dbReference type="InterPro" id="IPR007197">
    <property type="entry name" value="rSAM"/>
</dbReference>
<dbReference type="InterPro" id="IPR058240">
    <property type="entry name" value="rSAM_sf"/>
</dbReference>
<name>A0A212ITW1_9DELT</name>
<dbReference type="InterPro" id="IPR016181">
    <property type="entry name" value="Acyl_CoA_acyltransferase"/>
</dbReference>
<dbReference type="SFLD" id="SFLDG01067">
    <property type="entry name" value="SPASM/twitch_domain_containing"/>
    <property type="match status" value="1"/>
</dbReference>
<reference evidence="15" key="1">
    <citation type="submission" date="2016-04" db="EMBL/GenBank/DDBJ databases">
        <authorList>
            <person name="Evans L.H."/>
            <person name="Alamgir A."/>
            <person name="Owens N."/>
            <person name="Weber N.D."/>
            <person name="Virtaneva K."/>
            <person name="Barbian K."/>
            <person name="Babar A."/>
            <person name="Rosenke K."/>
        </authorList>
    </citation>
    <scope>NUCLEOTIDE SEQUENCE</scope>
    <source>
        <strain evidence="15">86</strain>
    </source>
</reference>
<comment type="similarity">
    <text evidence="3">Belongs to the ELP3 family.</text>
</comment>
<evidence type="ECO:0000256" key="1">
    <source>
        <dbReference type="ARBA" id="ARBA00001966"/>
    </source>
</evidence>
<keyword evidence="10" id="KW-0411">Iron-sulfur</keyword>
<sequence length="645" mass="69766">MFSRGFSHITAQALVPEQIISYVTAVGGSRPVLCGGCVAYDYEGQRTLIAYEPGATPECCLGGATDQAAKAMDEAVAASLADPSCISLTVLGPARPQKAPADAASRADAYAFLPLPPAPPGQNLRNMLRRGERECAVTEESWTDEHGALVQSYLASRPLEAGTRQIYAHIPRYLDATPGATLFAARDTRAARLLGFAVGDFSSLTTAFYMFAFRSSDCPPGVADVLLRAIVRRAEENGHQYINLGLGINEGIAAFKRKWGNALYLPCIQTSWNREMRAAGGNTRQTAAPNAATDETGASSAAKDPLAVFTPPGLKETFRRFLTGEKRPFACLQVEVTSQCPGRCAYCPHTTKQAVWRSRRMEDETYAALAPLIRAADRVHLQGWGEPLLHPRFFDYAAAAIRVGSAVSTTTYGLAVTDDVAARLVASGMDIVAFSLTGVDEASNRARDGVPFAKVREGILNLNAAKQRAKSALPRVHLAYLMLASQYEDAGRLPELMEALDIPVAVVSTLDYIAAPGMEKDAYAPGETEKIEAARRLLHDAAQKAASMGRALHYSLPGETGRNDCNEHIQTCMYIDADGAVSPCIYVNLPTAENDPCRRVFGSVREKKPLDIWADSDYAVFRQRLAAGDPDLPCQTCAKRFERIY</sequence>
<dbReference type="InterPro" id="IPR013785">
    <property type="entry name" value="Aldolase_TIM"/>
</dbReference>
<evidence type="ECO:0000256" key="10">
    <source>
        <dbReference type="ARBA" id="ARBA00023014"/>
    </source>
</evidence>
<comment type="cofactor">
    <cofactor evidence="1">
        <name>[4Fe-4S] cluster</name>
        <dbReference type="ChEBI" id="CHEBI:49883"/>
    </cofactor>
</comment>
<feature type="region of interest" description="Disordered" evidence="13">
    <location>
        <begin position="278"/>
        <end position="299"/>
    </location>
</feature>
<evidence type="ECO:0000256" key="9">
    <source>
        <dbReference type="ARBA" id="ARBA00023004"/>
    </source>
</evidence>
<evidence type="ECO:0000256" key="5">
    <source>
        <dbReference type="ARBA" id="ARBA00022555"/>
    </source>
</evidence>
<dbReference type="EC" id="2.3.1.311" evidence="11"/>
<evidence type="ECO:0000256" key="7">
    <source>
        <dbReference type="ARBA" id="ARBA00022723"/>
    </source>
</evidence>
<dbReference type="AlphaFoldDB" id="A0A212ITW1"/>
<evidence type="ECO:0000256" key="11">
    <source>
        <dbReference type="ARBA" id="ARBA00044771"/>
    </source>
</evidence>